<feature type="transmembrane region" description="Helical" evidence="6">
    <location>
        <begin position="66"/>
        <end position="86"/>
    </location>
</feature>
<name>A0A9Q9AIQ3_9PEZI</name>
<evidence type="ECO:0000313" key="7">
    <source>
        <dbReference type="EMBL" id="USW46918.1"/>
    </source>
</evidence>
<dbReference type="InterPro" id="IPR050598">
    <property type="entry name" value="AminoAcid_Transporter"/>
</dbReference>
<dbReference type="Pfam" id="PF13520">
    <property type="entry name" value="AA_permease_2"/>
    <property type="match status" value="1"/>
</dbReference>
<feature type="compositionally biased region" description="Basic and acidic residues" evidence="5">
    <location>
        <begin position="578"/>
        <end position="588"/>
    </location>
</feature>
<keyword evidence="8" id="KW-1185">Reference proteome</keyword>
<dbReference type="Proteomes" id="UP001056384">
    <property type="component" value="Chromosome 1"/>
</dbReference>
<feature type="transmembrane region" description="Helical" evidence="6">
    <location>
        <begin position="346"/>
        <end position="365"/>
    </location>
</feature>
<gene>
    <name evidence="7" type="ORF">Slin15195_G002370</name>
</gene>
<feature type="transmembrane region" description="Helical" evidence="6">
    <location>
        <begin position="294"/>
        <end position="316"/>
    </location>
</feature>
<feature type="region of interest" description="Disordered" evidence="5">
    <location>
        <begin position="569"/>
        <end position="588"/>
    </location>
</feature>
<feature type="transmembrane region" description="Helical" evidence="6">
    <location>
        <begin position="217"/>
        <end position="237"/>
    </location>
</feature>
<evidence type="ECO:0000313" key="8">
    <source>
        <dbReference type="Proteomes" id="UP001056384"/>
    </source>
</evidence>
<dbReference type="OrthoDB" id="5982228at2759"/>
<feature type="transmembrane region" description="Helical" evidence="6">
    <location>
        <begin position="399"/>
        <end position="420"/>
    </location>
</feature>
<dbReference type="GO" id="GO:0016020">
    <property type="term" value="C:membrane"/>
    <property type="evidence" value="ECO:0007669"/>
    <property type="project" value="UniProtKB-SubCell"/>
</dbReference>
<accession>A0A9Q9AIQ3</accession>
<keyword evidence="2 6" id="KW-0812">Transmembrane</keyword>
<evidence type="ECO:0000256" key="6">
    <source>
        <dbReference type="SAM" id="Phobius"/>
    </source>
</evidence>
<organism evidence="7 8">
    <name type="scientific">Septoria linicola</name>
    <dbReference type="NCBI Taxonomy" id="215465"/>
    <lineage>
        <taxon>Eukaryota</taxon>
        <taxon>Fungi</taxon>
        <taxon>Dikarya</taxon>
        <taxon>Ascomycota</taxon>
        <taxon>Pezizomycotina</taxon>
        <taxon>Dothideomycetes</taxon>
        <taxon>Dothideomycetidae</taxon>
        <taxon>Mycosphaerellales</taxon>
        <taxon>Mycosphaerellaceae</taxon>
        <taxon>Septoria</taxon>
    </lineage>
</organism>
<dbReference type="EMBL" id="CP099418">
    <property type="protein sequence ID" value="USW46918.1"/>
    <property type="molecule type" value="Genomic_DNA"/>
</dbReference>
<keyword evidence="3 6" id="KW-1133">Transmembrane helix</keyword>
<feature type="transmembrane region" description="Helical" evidence="6">
    <location>
        <begin position="98"/>
        <end position="125"/>
    </location>
</feature>
<dbReference type="InterPro" id="IPR002293">
    <property type="entry name" value="AA/rel_permease1"/>
</dbReference>
<sequence>MSSLLRRFGGGIQTPRQASSTAHDVNEVKDGSLRFVEASGDNTGQTTFQLSAGAPVETTSPLKHNVGPVTIIFMCVGKMVGTGIFSTPSNILTRTGSVGLALLFWVFGAIFAAAGLTVYLEYAAFFPSRSGSEVAYLEQSYPRPRFFFPTVYALETVVLAFSSSNAIVLSNYLFAMAGTTATNWQTKGVAAASYTIATLFVIFNTRLSYWMSNGIGVIKLLTLVFIALIGFVVLGGHTRVENPTENFSNAFDGTTSVYGITNALYSVVYAYTGYNNVFYVTAEIKDPVRNLKKYGYTALLITFILYFLANIAYFAAVPAADLRAGREVAIRLLFTNVFGDSGAVRGLNFLIVISAFGNLITVLLGDSRAIRECGRQGVIPFTKFWVSTRPFGTTAGPYLLKWFLTIIVILAVPAGDAFQFMSNLQVYPNALFMLLLSVGIFFVRKRHGRLGLGKPAFSAWTVVVVFNILVQIYLLAIPWYPPPGGRNAGNVSFWYATYIVVALGVLALFSLYWVVWFKALPRVRGYRMRQEMLEYDDGAQSNRFVKVPVAELEVWDATHDALGRPLGQAQISETSSRGQEESIEIAKA</sequence>
<feature type="transmembrane region" description="Helical" evidence="6">
    <location>
        <begin position="146"/>
        <end position="168"/>
    </location>
</feature>
<feature type="transmembrane region" description="Helical" evidence="6">
    <location>
        <begin position="492"/>
        <end position="517"/>
    </location>
</feature>
<evidence type="ECO:0000256" key="3">
    <source>
        <dbReference type="ARBA" id="ARBA00022989"/>
    </source>
</evidence>
<dbReference type="PANTHER" id="PTHR11785:SF353">
    <property type="entry name" value="METHIONINE TRANSPORTER (EUROFUNG)"/>
    <property type="match status" value="1"/>
</dbReference>
<feature type="transmembrane region" description="Helical" evidence="6">
    <location>
        <begin position="188"/>
        <end position="205"/>
    </location>
</feature>
<reference evidence="7" key="1">
    <citation type="submission" date="2022-06" db="EMBL/GenBank/DDBJ databases">
        <title>Complete genome sequences of two strains of the flax pathogen Septoria linicola.</title>
        <authorList>
            <person name="Lapalu N."/>
            <person name="Simon A."/>
            <person name="Demenou B."/>
            <person name="Paumier D."/>
            <person name="Guillot M.-P."/>
            <person name="Gout L."/>
            <person name="Valade R."/>
        </authorList>
    </citation>
    <scope>NUCLEOTIDE SEQUENCE</scope>
    <source>
        <strain evidence="7">SE15195</strain>
    </source>
</reference>
<protein>
    <submittedName>
        <fullName evidence="7">Amino acid/polyamine transporter I</fullName>
    </submittedName>
</protein>
<dbReference type="Gene3D" id="1.20.1740.10">
    <property type="entry name" value="Amino acid/polyamine transporter I"/>
    <property type="match status" value="1"/>
</dbReference>
<dbReference type="AlphaFoldDB" id="A0A9Q9AIQ3"/>
<proteinExistence type="predicted"/>
<evidence type="ECO:0000256" key="1">
    <source>
        <dbReference type="ARBA" id="ARBA00004141"/>
    </source>
</evidence>
<evidence type="ECO:0000256" key="5">
    <source>
        <dbReference type="SAM" id="MobiDB-lite"/>
    </source>
</evidence>
<dbReference type="PANTHER" id="PTHR11785">
    <property type="entry name" value="AMINO ACID TRANSPORTER"/>
    <property type="match status" value="1"/>
</dbReference>
<dbReference type="GO" id="GO:0015179">
    <property type="term" value="F:L-amino acid transmembrane transporter activity"/>
    <property type="evidence" value="ECO:0007669"/>
    <property type="project" value="TreeGrafter"/>
</dbReference>
<evidence type="ECO:0000256" key="2">
    <source>
        <dbReference type="ARBA" id="ARBA00022692"/>
    </source>
</evidence>
<comment type="subcellular location">
    <subcellularLocation>
        <location evidence="1">Membrane</location>
        <topology evidence="1">Multi-pass membrane protein</topology>
    </subcellularLocation>
</comment>
<feature type="transmembrane region" description="Helical" evidence="6">
    <location>
        <begin position="456"/>
        <end position="480"/>
    </location>
</feature>
<keyword evidence="4 6" id="KW-0472">Membrane</keyword>
<feature type="transmembrane region" description="Helical" evidence="6">
    <location>
        <begin position="426"/>
        <end position="444"/>
    </location>
</feature>
<evidence type="ECO:0000256" key="4">
    <source>
        <dbReference type="ARBA" id="ARBA00023136"/>
    </source>
</evidence>
<feature type="transmembrane region" description="Helical" evidence="6">
    <location>
        <begin position="257"/>
        <end position="282"/>
    </location>
</feature>